<gene>
    <name evidence="3" type="ORF">A245_45623</name>
</gene>
<keyword evidence="1 3" id="KW-0238">DNA-binding</keyword>
<dbReference type="GO" id="GO:0003677">
    <property type="term" value="F:DNA binding"/>
    <property type="evidence" value="ECO:0007669"/>
    <property type="project" value="UniProtKB-KW"/>
</dbReference>
<dbReference type="Pfam" id="PF13560">
    <property type="entry name" value="HTH_31"/>
    <property type="match status" value="1"/>
</dbReference>
<accession>A0A656JJ12</accession>
<organism evidence="3 4">
    <name type="scientific">Pseudomonas syringae pv. actinidiae ICMP 19096</name>
    <dbReference type="NCBI Taxonomy" id="1194405"/>
    <lineage>
        <taxon>Bacteria</taxon>
        <taxon>Pseudomonadati</taxon>
        <taxon>Pseudomonadota</taxon>
        <taxon>Gammaproteobacteria</taxon>
        <taxon>Pseudomonadales</taxon>
        <taxon>Pseudomonadaceae</taxon>
        <taxon>Pseudomonas</taxon>
        <taxon>Pseudomonas syringae</taxon>
    </lineage>
</organism>
<dbReference type="AlphaFoldDB" id="A0A656JJ12"/>
<dbReference type="PANTHER" id="PTHR46558:SF4">
    <property type="entry name" value="DNA-BIDING PHAGE PROTEIN"/>
    <property type="match status" value="1"/>
</dbReference>
<dbReference type="EMBL" id="AOKF01003869">
    <property type="protein sequence ID" value="EPN30377.1"/>
    <property type="molecule type" value="Genomic_DNA"/>
</dbReference>
<proteinExistence type="predicted"/>
<dbReference type="InterPro" id="IPR001387">
    <property type="entry name" value="Cro/C1-type_HTH"/>
</dbReference>
<dbReference type="PANTHER" id="PTHR46558">
    <property type="entry name" value="TRACRIPTIONAL REGULATORY PROTEIN-RELATED-RELATED"/>
    <property type="match status" value="1"/>
</dbReference>
<dbReference type="Gene3D" id="1.10.260.40">
    <property type="entry name" value="lambda repressor-like DNA-binding domains"/>
    <property type="match status" value="1"/>
</dbReference>
<name>A0A656JJ12_PSESF</name>
<sequence>MIVECKQKCTDISVLYAYPVIRMVHMNNHSGERAVTIGANLKRYREAKGLTQQAVWEAAGISKSSYTSYEAGRGIPSADKVVALAHVLGTTTDELLLEPSEMVVSQDMVPILKRFDALPPEIRHQAKIALKGVLFGYEQEALR</sequence>
<dbReference type="PROSITE" id="PS50943">
    <property type="entry name" value="HTH_CROC1"/>
    <property type="match status" value="1"/>
</dbReference>
<evidence type="ECO:0000259" key="2">
    <source>
        <dbReference type="PROSITE" id="PS50943"/>
    </source>
</evidence>
<reference evidence="3 4" key="1">
    <citation type="journal article" date="2013" name="PLoS Pathog.">
        <title>Genomic analysis of the Kiwifruit pathogen Pseudomonas syringae pv. actinidiae provides insight into the origins of an emergent plant disease.</title>
        <authorList>
            <person name="McCann H.C."/>
            <person name="Rikkerink E.H."/>
            <person name="Bertels F."/>
            <person name="Fiers M."/>
            <person name="Lu A."/>
            <person name="Rees-George J."/>
            <person name="Andersen M.T."/>
            <person name="Gleave A.P."/>
            <person name="Haubold B."/>
            <person name="Wohlers M.W."/>
            <person name="Guttman D.S."/>
            <person name="Wang P.W."/>
            <person name="Straub C."/>
            <person name="Vanneste J.L."/>
            <person name="Rainey P.B."/>
            <person name="Templeton M.D."/>
        </authorList>
    </citation>
    <scope>NUCLEOTIDE SEQUENCE [LARGE SCALE GENOMIC DNA]</scope>
    <source>
        <strain evidence="3 4">ICMP 19096</strain>
    </source>
</reference>
<evidence type="ECO:0000313" key="3">
    <source>
        <dbReference type="EMBL" id="EPN30377.1"/>
    </source>
</evidence>
<dbReference type="SMART" id="SM00530">
    <property type="entry name" value="HTH_XRE"/>
    <property type="match status" value="1"/>
</dbReference>
<evidence type="ECO:0000256" key="1">
    <source>
        <dbReference type="ARBA" id="ARBA00023125"/>
    </source>
</evidence>
<dbReference type="Proteomes" id="UP000018849">
    <property type="component" value="Unassembled WGS sequence"/>
</dbReference>
<protein>
    <submittedName>
        <fullName evidence="3">Prophage PSPPH05, DNA-binding protein</fullName>
    </submittedName>
</protein>
<comment type="caution">
    <text evidence="3">The sequence shown here is derived from an EMBL/GenBank/DDBJ whole genome shotgun (WGS) entry which is preliminary data.</text>
</comment>
<dbReference type="InterPro" id="IPR010982">
    <property type="entry name" value="Lambda_DNA-bd_dom_sf"/>
</dbReference>
<feature type="domain" description="HTH cro/C1-type" evidence="2">
    <location>
        <begin position="41"/>
        <end position="95"/>
    </location>
</feature>
<dbReference type="SUPFAM" id="SSF47413">
    <property type="entry name" value="lambda repressor-like DNA-binding domains"/>
    <property type="match status" value="1"/>
</dbReference>
<evidence type="ECO:0000313" key="4">
    <source>
        <dbReference type="Proteomes" id="UP000018849"/>
    </source>
</evidence>
<dbReference type="CDD" id="cd00093">
    <property type="entry name" value="HTH_XRE"/>
    <property type="match status" value="1"/>
</dbReference>